<comment type="similarity">
    <text evidence="1">Belongs to the HAD-like hydrolase superfamily. CbbY/CbbZ/Gph/YieH family.</text>
</comment>
<evidence type="ECO:0000313" key="2">
    <source>
        <dbReference type="EMBL" id="MFD1432359.1"/>
    </source>
</evidence>
<dbReference type="CDD" id="cd02598">
    <property type="entry name" value="HAD_BPGM"/>
    <property type="match status" value="1"/>
</dbReference>
<dbReference type="EMBL" id="JBHTOG010000033">
    <property type="protein sequence ID" value="MFD1432359.1"/>
    <property type="molecule type" value="Genomic_DNA"/>
</dbReference>
<dbReference type="SFLD" id="SFLDG01129">
    <property type="entry name" value="C1.5:_HAD__Beta-PGM__Phosphata"/>
    <property type="match status" value="1"/>
</dbReference>
<name>A0ABW4CN47_9LACO</name>
<comment type="caution">
    <text evidence="2">The sequence shown here is derived from an EMBL/GenBank/DDBJ whole genome shotgun (WGS) entry which is preliminary data.</text>
</comment>
<dbReference type="Proteomes" id="UP001597192">
    <property type="component" value="Unassembled WGS sequence"/>
</dbReference>
<dbReference type="PANTHER" id="PTHR43481">
    <property type="entry name" value="FRUCTOSE-1-PHOSPHATE PHOSPHATASE"/>
    <property type="match status" value="1"/>
</dbReference>
<dbReference type="InterPro" id="IPR006439">
    <property type="entry name" value="HAD-SF_hydro_IA"/>
</dbReference>
<dbReference type="Gene3D" id="1.10.150.240">
    <property type="entry name" value="Putative phosphatase, domain 2"/>
    <property type="match status" value="1"/>
</dbReference>
<dbReference type="InterPro" id="IPR010976">
    <property type="entry name" value="B-phosphoglucomutase_hydrolase"/>
</dbReference>
<protein>
    <submittedName>
        <fullName evidence="2">Beta-phosphoglucomutase</fullName>
        <ecNumber evidence="2">5.4.2.6</ecNumber>
    </submittedName>
</protein>
<dbReference type="SFLD" id="SFLDF00046">
    <property type="entry name" value="beta-phosphoglucomutase"/>
    <property type="match status" value="1"/>
</dbReference>
<dbReference type="PRINTS" id="PR00413">
    <property type="entry name" value="HADHALOGNASE"/>
</dbReference>
<keyword evidence="2" id="KW-0413">Isomerase</keyword>
<dbReference type="PANTHER" id="PTHR43481:SF4">
    <property type="entry name" value="GLYCEROL-1-PHOSPHATE PHOSPHOHYDROLASE 1-RELATED"/>
    <property type="match status" value="1"/>
</dbReference>
<evidence type="ECO:0000313" key="3">
    <source>
        <dbReference type="Proteomes" id="UP001597192"/>
    </source>
</evidence>
<keyword evidence="3" id="KW-1185">Reference proteome</keyword>
<dbReference type="NCBIfam" id="TIGR02009">
    <property type="entry name" value="PGMB-YQAB-SF"/>
    <property type="match status" value="1"/>
</dbReference>
<accession>A0ABW4CN47</accession>
<dbReference type="RefSeq" id="WP_125697505.1">
    <property type="nucleotide sequence ID" value="NZ_JBHTOG010000033.1"/>
</dbReference>
<dbReference type="InterPro" id="IPR010972">
    <property type="entry name" value="Beta-PGM"/>
</dbReference>
<dbReference type="GO" id="GO:0008801">
    <property type="term" value="F:beta-phosphoglucomutase activity"/>
    <property type="evidence" value="ECO:0007669"/>
    <property type="project" value="UniProtKB-EC"/>
</dbReference>
<dbReference type="SFLD" id="SFLDG01135">
    <property type="entry name" value="C1.5.6:_HAD__Beta-PGM__Phospha"/>
    <property type="match status" value="1"/>
</dbReference>
<dbReference type="InterPro" id="IPR051806">
    <property type="entry name" value="HAD-like_SPP"/>
</dbReference>
<dbReference type="NCBIfam" id="TIGR01509">
    <property type="entry name" value="HAD-SF-IA-v3"/>
    <property type="match status" value="1"/>
</dbReference>
<dbReference type="SFLD" id="SFLDS00003">
    <property type="entry name" value="Haloacid_Dehalogenase"/>
    <property type="match status" value="1"/>
</dbReference>
<dbReference type="Gene3D" id="3.40.50.1000">
    <property type="entry name" value="HAD superfamily/HAD-like"/>
    <property type="match status" value="1"/>
</dbReference>
<dbReference type="InterPro" id="IPR023198">
    <property type="entry name" value="PGP-like_dom2"/>
</dbReference>
<reference evidence="3" key="1">
    <citation type="journal article" date="2019" name="Int. J. Syst. Evol. Microbiol.">
        <title>The Global Catalogue of Microorganisms (GCM) 10K type strain sequencing project: providing services to taxonomists for standard genome sequencing and annotation.</title>
        <authorList>
            <consortium name="The Broad Institute Genomics Platform"/>
            <consortium name="The Broad Institute Genome Sequencing Center for Infectious Disease"/>
            <person name="Wu L."/>
            <person name="Ma J."/>
        </authorList>
    </citation>
    <scope>NUCLEOTIDE SEQUENCE [LARGE SCALE GENOMIC DNA]</scope>
    <source>
        <strain evidence="3">CCM 8947</strain>
    </source>
</reference>
<dbReference type="InterPro" id="IPR023214">
    <property type="entry name" value="HAD_sf"/>
</dbReference>
<dbReference type="InterPro" id="IPR036412">
    <property type="entry name" value="HAD-like_sf"/>
</dbReference>
<dbReference type="EC" id="5.4.2.6" evidence="2"/>
<proteinExistence type="inferred from homology"/>
<dbReference type="SUPFAM" id="SSF56784">
    <property type="entry name" value="HAD-like"/>
    <property type="match status" value="1"/>
</dbReference>
<dbReference type="NCBIfam" id="TIGR01990">
    <property type="entry name" value="bPGM"/>
    <property type="match status" value="1"/>
</dbReference>
<dbReference type="Pfam" id="PF00702">
    <property type="entry name" value="Hydrolase"/>
    <property type="match status" value="1"/>
</dbReference>
<evidence type="ECO:0000256" key="1">
    <source>
        <dbReference type="ARBA" id="ARBA00006171"/>
    </source>
</evidence>
<organism evidence="2 3">
    <name type="scientific">Lacticaseibacillus yichunensis</name>
    <dbReference type="NCBI Taxonomy" id="2486015"/>
    <lineage>
        <taxon>Bacteria</taxon>
        <taxon>Bacillati</taxon>
        <taxon>Bacillota</taxon>
        <taxon>Bacilli</taxon>
        <taxon>Lactobacillales</taxon>
        <taxon>Lactobacillaceae</taxon>
        <taxon>Lacticaseibacillus</taxon>
    </lineage>
</organism>
<sequence>MLKGFVFDLDGVITDTAQYHYQAWKACAARIGITIDPTVNEALKGISRMESLEVILRHGHRENDFTPAEKEALATEKNNEYVGLLANMTPADILPGMQAFLEALKAADYKLALASASKNAPTILARLGLADYFDAMVDPATLSHGKPDPEIFVKGAELVGIKPSEAVGLEDAVAGIQAINAAGEFSVGIGDPKILHEADLNFTSTSEVSLAAIENAFESKNA</sequence>
<gene>
    <name evidence="2" type="primary">pgmB</name>
    <name evidence="2" type="ORF">ACFQ47_06640</name>
</gene>